<reference evidence="9" key="1">
    <citation type="submission" date="2018-01" db="EMBL/GenBank/DDBJ databases">
        <authorList>
            <person name="Mao J.F."/>
        </authorList>
    </citation>
    <scope>NUCLEOTIDE SEQUENCE</scope>
    <source>
        <strain evidence="9">Huo1</strain>
        <tissue evidence="9">Leaf</tissue>
    </source>
</reference>
<dbReference type="Pfam" id="PF00332">
    <property type="entry name" value="Glyco_hydro_17"/>
    <property type="match status" value="1"/>
</dbReference>
<gene>
    <name evidence="9" type="ORF">SASPL_108185</name>
</gene>
<evidence type="ECO:0000256" key="5">
    <source>
        <dbReference type="ARBA" id="ARBA00023295"/>
    </source>
</evidence>
<keyword evidence="5" id="KW-0326">Glycosidase</keyword>
<dbReference type="Proteomes" id="UP000298416">
    <property type="component" value="Unassembled WGS sequence"/>
</dbReference>
<evidence type="ECO:0000313" key="10">
    <source>
        <dbReference type="Proteomes" id="UP000298416"/>
    </source>
</evidence>
<dbReference type="EMBL" id="PNBA02000003">
    <property type="protein sequence ID" value="KAG6430123.1"/>
    <property type="molecule type" value="Genomic_DNA"/>
</dbReference>
<evidence type="ECO:0000313" key="9">
    <source>
        <dbReference type="EMBL" id="KAG6430123.1"/>
    </source>
</evidence>
<name>A0A8X9A6F0_SALSN</name>
<evidence type="ECO:0000256" key="1">
    <source>
        <dbReference type="ARBA" id="ARBA00008773"/>
    </source>
</evidence>
<organism evidence="9">
    <name type="scientific">Salvia splendens</name>
    <name type="common">Scarlet sage</name>
    <dbReference type="NCBI Taxonomy" id="180675"/>
    <lineage>
        <taxon>Eukaryota</taxon>
        <taxon>Viridiplantae</taxon>
        <taxon>Streptophyta</taxon>
        <taxon>Embryophyta</taxon>
        <taxon>Tracheophyta</taxon>
        <taxon>Spermatophyta</taxon>
        <taxon>Magnoliopsida</taxon>
        <taxon>eudicotyledons</taxon>
        <taxon>Gunneridae</taxon>
        <taxon>Pentapetalae</taxon>
        <taxon>asterids</taxon>
        <taxon>lamiids</taxon>
        <taxon>Lamiales</taxon>
        <taxon>Lamiaceae</taxon>
        <taxon>Nepetoideae</taxon>
        <taxon>Mentheae</taxon>
        <taxon>Salviinae</taxon>
        <taxon>Salvia</taxon>
        <taxon>Salvia subgen. Calosphace</taxon>
        <taxon>core Calosphace</taxon>
    </lineage>
</organism>
<dbReference type="InterPro" id="IPR044965">
    <property type="entry name" value="Glyco_hydro_17_plant"/>
</dbReference>
<proteinExistence type="inferred from homology"/>
<evidence type="ECO:0000256" key="7">
    <source>
        <dbReference type="SAM" id="SignalP"/>
    </source>
</evidence>
<comment type="caution">
    <text evidence="9">The sequence shown here is derived from an EMBL/GenBank/DDBJ whole genome shotgun (WGS) entry which is preliminary data.</text>
</comment>
<comment type="similarity">
    <text evidence="1 6">Belongs to the glycosyl hydrolase 17 family.</text>
</comment>
<dbReference type="AlphaFoldDB" id="A0A8X9A6F0"/>
<keyword evidence="4" id="KW-1015">Disulfide bond</keyword>
<protein>
    <recommendedName>
        <fullName evidence="8">X8 domain-containing protein</fullName>
    </recommendedName>
</protein>
<dbReference type="GO" id="GO:0005975">
    <property type="term" value="P:carbohydrate metabolic process"/>
    <property type="evidence" value="ECO:0007669"/>
    <property type="project" value="InterPro"/>
</dbReference>
<dbReference type="GO" id="GO:0004553">
    <property type="term" value="F:hydrolase activity, hydrolyzing O-glycosyl compounds"/>
    <property type="evidence" value="ECO:0007669"/>
    <property type="project" value="InterPro"/>
</dbReference>
<evidence type="ECO:0000256" key="4">
    <source>
        <dbReference type="ARBA" id="ARBA00023157"/>
    </source>
</evidence>
<evidence type="ECO:0000259" key="8">
    <source>
        <dbReference type="SMART" id="SM00768"/>
    </source>
</evidence>
<sequence length="409" mass="45751">MGPTVAVGLVVVTALFCCTEGFIDMNWGRMSAERLLPSQVVDLMLQNGIRNVRIPTTQSDLLKAFQGSGINLTITLFNGLQPHNMSAARAWAQSKYGLLKVNNIQSVNIGTRVYPFNWGGVYVPDYDINWRSLNYVQDALNEIGLGQTKANIVHYSGELIPNISKPSEDAFRVPALPARQQRPLLDINGVVYTNGFLWQYDCFIWALEKLNFSDIKVIVMAVGWPTDGYPRASGDNAERYFKYLLPMVTSNKGSPKRTGAPIDVFINSLADEPKMRIDALLSPFDRHWGIYRSNGQPKVKVDLSDRGQDIYPTTVKGIMRMPQRCNLGFGKTASYAFNVYFQTGFQNEKACDFEGLSYITDQDPSMEDCLFPVEVVSGNQLIEFSAALALHRPLNVRGAVLMIVLYIFL</sequence>
<evidence type="ECO:0000256" key="6">
    <source>
        <dbReference type="RuleBase" id="RU004335"/>
    </source>
</evidence>
<evidence type="ECO:0000256" key="2">
    <source>
        <dbReference type="ARBA" id="ARBA00022729"/>
    </source>
</evidence>
<dbReference type="PANTHER" id="PTHR32227">
    <property type="entry name" value="GLUCAN ENDO-1,3-BETA-GLUCOSIDASE BG1-RELATED-RELATED"/>
    <property type="match status" value="1"/>
</dbReference>
<dbReference type="Gene3D" id="3.20.20.80">
    <property type="entry name" value="Glycosidases"/>
    <property type="match status" value="1"/>
</dbReference>
<keyword evidence="10" id="KW-1185">Reference proteome</keyword>
<dbReference type="InterPro" id="IPR017853">
    <property type="entry name" value="GH"/>
</dbReference>
<dbReference type="InterPro" id="IPR000490">
    <property type="entry name" value="Glyco_hydro_17"/>
</dbReference>
<dbReference type="SUPFAM" id="SSF51445">
    <property type="entry name" value="(Trans)glycosidases"/>
    <property type="match status" value="1"/>
</dbReference>
<keyword evidence="3" id="KW-0378">Hydrolase</keyword>
<accession>A0A8X9A6F0</accession>
<reference evidence="9" key="2">
    <citation type="submission" date="2020-08" db="EMBL/GenBank/DDBJ databases">
        <title>Plant Genome Project.</title>
        <authorList>
            <person name="Zhang R.-G."/>
        </authorList>
    </citation>
    <scope>NUCLEOTIDE SEQUENCE</scope>
    <source>
        <strain evidence="9">Huo1</strain>
        <tissue evidence="9">Leaf</tissue>
    </source>
</reference>
<dbReference type="SMART" id="SM00768">
    <property type="entry name" value="X8"/>
    <property type="match status" value="1"/>
</dbReference>
<feature type="chain" id="PRO_5036448035" description="X8 domain-containing protein" evidence="7">
    <location>
        <begin position="22"/>
        <end position="409"/>
    </location>
</feature>
<feature type="domain" description="X8" evidence="8">
    <location>
        <begin position="297"/>
        <end position="371"/>
    </location>
</feature>
<keyword evidence="2 7" id="KW-0732">Signal</keyword>
<dbReference type="InterPro" id="IPR012946">
    <property type="entry name" value="X8"/>
</dbReference>
<evidence type="ECO:0000256" key="3">
    <source>
        <dbReference type="ARBA" id="ARBA00022801"/>
    </source>
</evidence>
<feature type="signal peptide" evidence="7">
    <location>
        <begin position="1"/>
        <end position="21"/>
    </location>
</feature>